<comment type="caution">
    <text evidence="1">The sequence shown here is derived from an EMBL/GenBank/DDBJ whole genome shotgun (WGS) entry which is preliminary data.</text>
</comment>
<accession>A0AAW9TYN7</accession>
<dbReference type="EMBL" id="WISR01000255">
    <property type="protein sequence ID" value="MQW37264.1"/>
    <property type="molecule type" value="Genomic_DNA"/>
</dbReference>
<evidence type="ECO:0000313" key="2">
    <source>
        <dbReference type="Proteomes" id="UP000429484"/>
    </source>
</evidence>
<organism evidence="1 2">
    <name type="scientific">Rhizobium meliloti</name>
    <name type="common">Ensifer meliloti</name>
    <name type="synonym">Sinorhizobium meliloti</name>
    <dbReference type="NCBI Taxonomy" id="382"/>
    <lineage>
        <taxon>Bacteria</taxon>
        <taxon>Pseudomonadati</taxon>
        <taxon>Pseudomonadota</taxon>
        <taxon>Alphaproteobacteria</taxon>
        <taxon>Hyphomicrobiales</taxon>
        <taxon>Rhizobiaceae</taxon>
        <taxon>Sinorhizobium/Ensifer group</taxon>
        <taxon>Sinorhizobium</taxon>
    </lineage>
</organism>
<dbReference type="AlphaFoldDB" id="A0AAW9TYN7"/>
<proteinExistence type="predicted"/>
<gene>
    <name evidence="1" type="ORF">GHK53_32045</name>
</gene>
<dbReference type="KEGG" id="smer:DU99_05245"/>
<protein>
    <submittedName>
        <fullName evidence="1">Uncharacterized protein</fullName>
    </submittedName>
</protein>
<name>A0AAW9TYN7_RHIML</name>
<reference evidence="1 2" key="1">
    <citation type="journal article" date="2013" name="Genome Biol.">
        <title>Comparative genomics of the core and accessory genomes of 48 Sinorhizobium strains comprising five genospecies.</title>
        <authorList>
            <person name="Sugawara M."/>
            <person name="Epstein B."/>
            <person name="Badgley B.D."/>
            <person name="Unno T."/>
            <person name="Xu L."/>
            <person name="Reese J."/>
            <person name="Gyaneshwar P."/>
            <person name="Denny R."/>
            <person name="Mudge J."/>
            <person name="Bharti A.K."/>
            <person name="Farmer A.D."/>
            <person name="May G.D."/>
            <person name="Woodward J.E."/>
            <person name="Medigue C."/>
            <person name="Vallenet D."/>
            <person name="Lajus A."/>
            <person name="Rouy Z."/>
            <person name="Martinez-Vaz B."/>
            <person name="Tiffin P."/>
            <person name="Young N.D."/>
            <person name="Sadowsky M.J."/>
        </authorList>
    </citation>
    <scope>NUCLEOTIDE SEQUENCE [LARGE SCALE GENOMIC DNA]</scope>
    <source>
        <strain evidence="1 2">N6B1</strain>
    </source>
</reference>
<dbReference type="Proteomes" id="UP000429484">
    <property type="component" value="Unassembled WGS sequence"/>
</dbReference>
<sequence>MNVGLEDTRTRVRRLLDLWPRKTTTDCRGRANRSFGQLGAGIDDDTGIFLWIGWKINRFKFFLIV</sequence>
<evidence type="ECO:0000313" key="1">
    <source>
        <dbReference type="EMBL" id="MQW37264.1"/>
    </source>
</evidence>